<keyword evidence="4" id="KW-0547">Nucleotide-binding</keyword>
<evidence type="ECO:0000256" key="1">
    <source>
        <dbReference type="ARBA" id="ARBA00007316"/>
    </source>
</evidence>
<evidence type="ECO:0000256" key="6">
    <source>
        <dbReference type="ARBA" id="ARBA00022840"/>
    </source>
</evidence>
<dbReference type="PANTHER" id="PTHR32309:SF13">
    <property type="entry name" value="FERRIC ENTEROBACTIN TRANSPORT PROTEIN FEPE"/>
    <property type="match status" value="1"/>
</dbReference>
<name>A0A9Q9FEH7_9FIRM</name>
<dbReference type="Gene3D" id="3.40.50.300">
    <property type="entry name" value="P-loop containing nucleotide triphosphate hydrolases"/>
    <property type="match status" value="1"/>
</dbReference>
<evidence type="ECO:0000313" key="11">
    <source>
        <dbReference type="Proteomes" id="UP001058072"/>
    </source>
</evidence>
<sequence length="238" mass="25930">MSSELITITNPKSPIAEAYRTLRTNIQFSNVDEDLKVICVTSSGPSEGKTTTSCNLAETFAQSGKRVLLIDGDLRKPRVHKVFKISGTRGLTNLLAGQLSLEEVTSYVGSDLTVIPCGPIPPNPSELIASKRMKELVANLRQQYDVVIIDAPPVGVVTDSAIFSTIVDGTLLVVASGKTEIDGAKRAKQLLENVNARILGVVMTMIPVTKKGYYGYQYYSYEEETQPSRKKRGLFSKA</sequence>
<evidence type="ECO:0000256" key="2">
    <source>
        <dbReference type="ARBA" id="ARBA00011903"/>
    </source>
</evidence>
<evidence type="ECO:0000256" key="7">
    <source>
        <dbReference type="ARBA" id="ARBA00023137"/>
    </source>
</evidence>
<keyword evidence="6" id="KW-0067">ATP-binding</keyword>
<evidence type="ECO:0000256" key="8">
    <source>
        <dbReference type="ARBA" id="ARBA00051245"/>
    </source>
</evidence>
<dbReference type="PANTHER" id="PTHR32309">
    <property type="entry name" value="TYROSINE-PROTEIN KINASE"/>
    <property type="match status" value="1"/>
</dbReference>
<dbReference type="InterPro" id="IPR025669">
    <property type="entry name" value="AAA_dom"/>
</dbReference>
<comment type="catalytic activity">
    <reaction evidence="8">
        <text>L-tyrosyl-[protein] + ATP = O-phospho-L-tyrosyl-[protein] + ADP + H(+)</text>
        <dbReference type="Rhea" id="RHEA:10596"/>
        <dbReference type="Rhea" id="RHEA-COMP:10136"/>
        <dbReference type="Rhea" id="RHEA-COMP:20101"/>
        <dbReference type="ChEBI" id="CHEBI:15378"/>
        <dbReference type="ChEBI" id="CHEBI:30616"/>
        <dbReference type="ChEBI" id="CHEBI:46858"/>
        <dbReference type="ChEBI" id="CHEBI:61978"/>
        <dbReference type="ChEBI" id="CHEBI:456216"/>
        <dbReference type="EC" id="2.7.10.2"/>
    </reaction>
</comment>
<comment type="similarity">
    <text evidence="1">Belongs to the CpsD/CapB family.</text>
</comment>
<dbReference type="GO" id="GO:0005886">
    <property type="term" value="C:plasma membrane"/>
    <property type="evidence" value="ECO:0007669"/>
    <property type="project" value="UniProtKB-ARBA"/>
</dbReference>
<dbReference type="EMBL" id="CP071250">
    <property type="protein sequence ID" value="UUF08353.1"/>
    <property type="molecule type" value="Genomic_DNA"/>
</dbReference>
<dbReference type="InterPro" id="IPR005702">
    <property type="entry name" value="Wzc-like_C"/>
</dbReference>
<keyword evidence="7" id="KW-0829">Tyrosine-protein kinase</keyword>
<feature type="domain" description="AAA" evidence="9">
    <location>
        <begin position="36"/>
        <end position="194"/>
    </location>
</feature>
<dbReference type="CDD" id="cd05387">
    <property type="entry name" value="BY-kinase"/>
    <property type="match status" value="1"/>
</dbReference>
<keyword evidence="3" id="KW-0808">Transferase</keyword>
<dbReference type="Proteomes" id="UP001058072">
    <property type="component" value="Chromosome"/>
</dbReference>
<evidence type="ECO:0000313" key="10">
    <source>
        <dbReference type="EMBL" id="UUF08353.1"/>
    </source>
</evidence>
<organism evidence="10 11">
    <name type="scientific">Turicibacter bilis</name>
    <dbReference type="NCBI Taxonomy" id="2735723"/>
    <lineage>
        <taxon>Bacteria</taxon>
        <taxon>Bacillati</taxon>
        <taxon>Bacillota</taxon>
        <taxon>Erysipelotrichia</taxon>
        <taxon>Erysipelotrichales</taxon>
        <taxon>Turicibacteraceae</taxon>
        <taxon>Turicibacter</taxon>
    </lineage>
</organism>
<accession>A0A9Q9FEH7</accession>
<evidence type="ECO:0000256" key="3">
    <source>
        <dbReference type="ARBA" id="ARBA00022679"/>
    </source>
</evidence>
<gene>
    <name evidence="10" type="ORF">J0J70_12400</name>
</gene>
<dbReference type="AlphaFoldDB" id="A0A9Q9FEH7"/>
<reference evidence="10" key="1">
    <citation type="submission" date="2021-03" db="EMBL/GenBank/DDBJ databases">
        <title>Comparative Genomics and Metabolomics in the genus Turicibacter.</title>
        <authorList>
            <person name="Maki J."/>
            <person name="Looft T."/>
        </authorList>
    </citation>
    <scope>NUCLEOTIDE SEQUENCE</scope>
    <source>
        <strain evidence="10">ISU324</strain>
    </source>
</reference>
<proteinExistence type="inferred from homology"/>
<dbReference type="NCBIfam" id="TIGR01007">
    <property type="entry name" value="eps_fam"/>
    <property type="match status" value="1"/>
</dbReference>
<protein>
    <recommendedName>
        <fullName evidence="2">non-specific protein-tyrosine kinase</fullName>
        <ecNumber evidence="2">2.7.10.2</ecNumber>
    </recommendedName>
</protein>
<evidence type="ECO:0000256" key="5">
    <source>
        <dbReference type="ARBA" id="ARBA00022777"/>
    </source>
</evidence>
<dbReference type="InterPro" id="IPR050445">
    <property type="entry name" value="Bact_polysacc_biosynth/exp"/>
</dbReference>
<dbReference type="EC" id="2.7.10.2" evidence="2"/>
<dbReference type="InterPro" id="IPR027417">
    <property type="entry name" value="P-loop_NTPase"/>
</dbReference>
<dbReference type="SUPFAM" id="SSF52540">
    <property type="entry name" value="P-loop containing nucleoside triphosphate hydrolases"/>
    <property type="match status" value="1"/>
</dbReference>
<dbReference type="RefSeq" id="WP_212724090.1">
    <property type="nucleotide sequence ID" value="NZ_CP071250.1"/>
</dbReference>
<dbReference type="Pfam" id="PF13614">
    <property type="entry name" value="AAA_31"/>
    <property type="match status" value="1"/>
</dbReference>
<dbReference type="FunFam" id="3.40.50.300:FF:000527">
    <property type="entry name" value="Tyrosine-protein kinase etk"/>
    <property type="match status" value="1"/>
</dbReference>
<dbReference type="GO" id="GO:0042802">
    <property type="term" value="F:identical protein binding"/>
    <property type="evidence" value="ECO:0007669"/>
    <property type="project" value="UniProtKB-ARBA"/>
</dbReference>
<dbReference type="GO" id="GO:0005524">
    <property type="term" value="F:ATP binding"/>
    <property type="evidence" value="ECO:0007669"/>
    <property type="project" value="UniProtKB-KW"/>
</dbReference>
<evidence type="ECO:0000259" key="9">
    <source>
        <dbReference type="Pfam" id="PF13614"/>
    </source>
</evidence>
<dbReference type="GO" id="GO:0004715">
    <property type="term" value="F:non-membrane spanning protein tyrosine kinase activity"/>
    <property type="evidence" value="ECO:0007669"/>
    <property type="project" value="UniProtKB-EC"/>
</dbReference>
<evidence type="ECO:0000256" key="4">
    <source>
        <dbReference type="ARBA" id="ARBA00022741"/>
    </source>
</evidence>
<keyword evidence="5 10" id="KW-0418">Kinase</keyword>